<sequence length="190" mass="20785">MNRRQYLLTSTAALAGLSGCLGETEYTVTDVSVAYTTAPLSLEVVASDAGITVDSPGVLDVRLHNTSETSIDVRSTGTWPFGLLALDPPTERDSGTVLLLSDHYADSEHVEVGENSVWTDNETISRSVDAGASVTERYEIHGDRIYRAGDHTLRGYFEPVFLSYRSGETEEWVPFRAEVVVTITKRSLLP</sequence>
<dbReference type="PROSITE" id="PS51257">
    <property type="entry name" value="PROKAR_LIPOPROTEIN"/>
    <property type="match status" value="1"/>
</dbReference>
<dbReference type="OrthoDB" id="269766at2157"/>
<proteinExistence type="predicted"/>
<gene>
    <name evidence="2" type="ORF">SAMN05216564_10355</name>
</gene>
<dbReference type="EMBL" id="FNPC01000003">
    <property type="protein sequence ID" value="SDY08632.1"/>
    <property type="molecule type" value="Genomic_DNA"/>
</dbReference>
<evidence type="ECO:0000313" key="3">
    <source>
        <dbReference type="Proteomes" id="UP000199079"/>
    </source>
</evidence>
<dbReference type="InterPro" id="IPR058443">
    <property type="entry name" value="DUF8130"/>
</dbReference>
<organism evidence="2 3">
    <name type="scientific">Halopenitus persicus</name>
    <dbReference type="NCBI Taxonomy" id="1048396"/>
    <lineage>
        <taxon>Archaea</taxon>
        <taxon>Methanobacteriati</taxon>
        <taxon>Methanobacteriota</taxon>
        <taxon>Stenosarchaea group</taxon>
        <taxon>Halobacteria</taxon>
        <taxon>Halobacteriales</taxon>
        <taxon>Haloferacaceae</taxon>
        <taxon>Halopenitus</taxon>
    </lineage>
</organism>
<keyword evidence="3" id="KW-1185">Reference proteome</keyword>
<accession>A0A1H3GZB9</accession>
<evidence type="ECO:0000259" key="1">
    <source>
        <dbReference type="Pfam" id="PF26451"/>
    </source>
</evidence>
<dbReference type="AlphaFoldDB" id="A0A1H3GZB9"/>
<dbReference type="RefSeq" id="WP_092731313.1">
    <property type="nucleotide sequence ID" value="NZ_FNPC01000003.1"/>
</dbReference>
<evidence type="ECO:0000313" key="2">
    <source>
        <dbReference type="EMBL" id="SDY08632.1"/>
    </source>
</evidence>
<dbReference type="Proteomes" id="UP000199079">
    <property type="component" value="Unassembled WGS sequence"/>
</dbReference>
<dbReference type="Pfam" id="PF26451">
    <property type="entry name" value="DUF8130"/>
    <property type="match status" value="1"/>
</dbReference>
<feature type="domain" description="DUF8130" evidence="1">
    <location>
        <begin position="1"/>
        <end position="189"/>
    </location>
</feature>
<protein>
    <recommendedName>
        <fullName evidence="1">DUF8130 domain-containing protein</fullName>
    </recommendedName>
</protein>
<reference evidence="3" key="1">
    <citation type="submission" date="2016-10" db="EMBL/GenBank/DDBJ databases">
        <authorList>
            <person name="Varghese N."/>
            <person name="Submissions S."/>
        </authorList>
    </citation>
    <scope>NUCLEOTIDE SEQUENCE [LARGE SCALE GENOMIC DNA]</scope>
    <source>
        <strain evidence="3">DC30,IBRC 10041,KCTC 4046</strain>
    </source>
</reference>
<name>A0A1H3GZB9_9EURY</name>